<dbReference type="GeneID" id="37144136"/>
<dbReference type="Proteomes" id="UP000248340">
    <property type="component" value="Unassembled WGS sequence"/>
</dbReference>
<organism evidence="2 3">
    <name type="scientific">Aspergillus uvarum CBS 121591</name>
    <dbReference type="NCBI Taxonomy" id="1448315"/>
    <lineage>
        <taxon>Eukaryota</taxon>
        <taxon>Fungi</taxon>
        <taxon>Dikarya</taxon>
        <taxon>Ascomycota</taxon>
        <taxon>Pezizomycotina</taxon>
        <taxon>Eurotiomycetes</taxon>
        <taxon>Eurotiomycetidae</taxon>
        <taxon>Eurotiales</taxon>
        <taxon>Aspergillaceae</taxon>
        <taxon>Aspergillus</taxon>
        <taxon>Aspergillus subgen. Circumdati</taxon>
    </lineage>
</organism>
<gene>
    <name evidence="2" type="ORF">BO82DRAFT_62116</name>
</gene>
<evidence type="ECO:0000313" key="2">
    <source>
        <dbReference type="EMBL" id="PYH82457.1"/>
    </source>
</evidence>
<dbReference type="RefSeq" id="XP_025492657.1">
    <property type="nucleotide sequence ID" value="XM_025641394.1"/>
</dbReference>
<proteinExistence type="predicted"/>
<keyword evidence="3" id="KW-1185">Reference proteome</keyword>
<evidence type="ECO:0000256" key="1">
    <source>
        <dbReference type="SAM" id="MobiDB-lite"/>
    </source>
</evidence>
<dbReference type="EMBL" id="KZ821695">
    <property type="protein sequence ID" value="PYH82457.1"/>
    <property type="molecule type" value="Genomic_DNA"/>
</dbReference>
<dbReference type="AlphaFoldDB" id="A0A319CGL6"/>
<evidence type="ECO:0000313" key="3">
    <source>
        <dbReference type="Proteomes" id="UP000248340"/>
    </source>
</evidence>
<sequence length="189" mass="20946">MDKGHAPGTGVQVRSRKCPTPPGNPERGQKANSLHPNLRGGRMRSVIDNPFMQPRPKTPSVPNLLRDPRRSLGGSAESALRARCSDFDLQSLSPRVIHPSVEKDIWTLERRVRLRSPQKWQAAIQSAWTPDATCLSTIRAGSSPRASRRVPLAPRHWVAKRSSDGRWSTPRPYSCVSSGCSRSGLLWSL</sequence>
<accession>A0A319CGL6</accession>
<feature type="region of interest" description="Disordered" evidence="1">
    <location>
        <begin position="1"/>
        <end position="76"/>
    </location>
</feature>
<reference evidence="2 3" key="1">
    <citation type="submission" date="2016-12" db="EMBL/GenBank/DDBJ databases">
        <title>The genomes of Aspergillus section Nigri reveals drivers in fungal speciation.</title>
        <authorList>
            <consortium name="DOE Joint Genome Institute"/>
            <person name="Vesth T.C."/>
            <person name="Nybo J."/>
            <person name="Theobald S."/>
            <person name="Brandl J."/>
            <person name="Frisvad J.C."/>
            <person name="Nielsen K.F."/>
            <person name="Lyhne E.K."/>
            <person name="Kogle M.E."/>
            <person name="Kuo A."/>
            <person name="Riley R."/>
            <person name="Clum A."/>
            <person name="Nolan M."/>
            <person name="Lipzen A."/>
            <person name="Salamov A."/>
            <person name="Henrissat B."/>
            <person name="Wiebenga A."/>
            <person name="De Vries R.P."/>
            <person name="Grigoriev I.V."/>
            <person name="Mortensen U.H."/>
            <person name="Andersen M.R."/>
            <person name="Baker S.E."/>
        </authorList>
    </citation>
    <scope>NUCLEOTIDE SEQUENCE [LARGE SCALE GENOMIC DNA]</scope>
    <source>
        <strain evidence="2 3">CBS 121591</strain>
    </source>
</reference>
<name>A0A319CGL6_9EURO</name>
<dbReference type="VEuPathDB" id="FungiDB:BO82DRAFT_62116"/>
<protein>
    <submittedName>
        <fullName evidence="2">Uncharacterized protein</fullName>
    </submittedName>
</protein>